<reference evidence="2 3" key="1">
    <citation type="journal article" date="2019" name="Nat. Commun.">
        <title>The antimicrobial potential of Streptomyces from insect microbiomes.</title>
        <authorList>
            <person name="Chevrette M.G."/>
            <person name="Carlson C.M."/>
            <person name="Ortega H.E."/>
            <person name="Thomas C."/>
            <person name="Ananiev G.E."/>
            <person name="Barns K.J."/>
            <person name="Book A.J."/>
            <person name="Cagnazzo J."/>
            <person name="Carlos C."/>
            <person name="Flanigan W."/>
            <person name="Grubbs K.J."/>
            <person name="Horn H.A."/>
            <person name="Hoffmann F.M."/>
            <person name="Klassen J.L."/>
            <person name="Knack J.J."/>
            <person name="Lewin G.R."/>
            <person name="McDonald B.R."/>
            <person name="Muller L."/>
            <person name="Melo W.G.P."/>
            <person name="Pinto-Tomas A.A."/>
            <person name="Schmitz A."/>
            <person name="Wendt-Pienkowski E."/>
            <person name="Wildman S."/>
            <person name="Zhao M."/>
            <person name="Zhang F."/>
            <person name="Bugni T.S."/>
            <person name="Andes D.R."/>
            <person name="Pupo M.T."/>
            <person name="Currie C.R."/>
        </authorList>
    </citation>
    <scope>NUCLEOTIDE SEQUENCE [LARGE SCALE GENOMIC DNA]</scope>
    <source>
        <strain evidence="2 3">SID5840</strain>
    </source>
</reference>
<dbReference type="PANTHER" id="PTHR36440:SF1">
    <property type="entry name" value="PUTATIVE (AFU_ORTHOLOGUE AFUA_8G07350)-RELATED"/>
    <property type="match status" value="1"/>
</dbReference>
<dbReference type="PANTHER" id="PTHR36440">
    <property type="entry name" value="PUTATIVE (AFU_ORTHOLOGUE AFUA_8G07350)-RELATED"/>
    <property type="match status" value="1"/>
</dbReference>
<dbReference type="InterPro" id="IPR011051">
    <property type="entry name" value="RmlC_Cupin_sf"/>
</dbReference>
<protein>
    <submittedName>
        <fullName evidence="2">Cupin domain-containing protein</fullName>
    </submittedName>
</protein>
<proteinExistence type="predicted"/>
<dbReference type="InterPro" id="IPR014710">
    <property type="entry name" value="RmlC-like_jellyroll"/>
</dbReference>
<dbReference type="EMBL" id="WWHY01000001">
    <property type="protein sequence ID" value="MYR35552.1"/>
    <property type="molecule type" value="Genomic_DNA"/>
</dbReference>
<evidence type="ECO:0000259" key="1">
    <source>
        <dbReference type="Pfam" id="PF07883"/>
    </source>
</evidence>
<dbReference type="InterPro" id="IPR013096">
    <property type="entry name" value="Cupin_2"/>
</dbReference>
<comment type="caution">
    <text evidence="2">The sequence shown here is derived from an EMBL/GenBank/DDBJ whole genome shotgun (WGS) entry which is preliminary data.</text>
</comment>
<feature type="domain" description="Cupin type-2" evidence="1">
    <location>
        <begin position="55"/>
        <end position="122"/>
    </location>
</feature>
<evidence type="ECO:0000313" key="3">
    <source>
        <dbReference type="Proteomes" id="UP000467124"/>
    </source>
</evidence>
<dbReference type="RefSeq" id="WP_161112163.1">
    <property type="nucleotide sequence ID" value="NZ_WWHY01000001.1"/>
</dbReference>
<dbReference type="Gene3D" id="2.60.120.10">
    <property type="entry name" value="Jelly Rolls"/>
    <property type="match status" value="1"/>
</dbReference>
<gene>
    <name evidence="2" type="ORF">GTW20_25640</name>
</gene>
<dbReference type="InterPro" id="IPR053146">
    <property type="entry name" value="QDO-like"/>
</dbReference>
<accession>A0A7K2IZY5</accession>
<evidence type="ECO:0000313" key="2">
    <source>
        <dbReference type="EMBL" id="MYR35552.1"/>
    </source>
</evidence>
<dbReference type="CDD" id="cd02215">
    <property type="entry name" value="cupin_QDO_N_C"/>
    <property type="match status" value="1"/>
</dbReference>
<dbReference type="Pfam" id="PF07883">
    <property type="entry name" value="Cupin_2"/>
    <property type="match status" value="1"/>
</dbReference>
<dbReference type="Proteomes" id="UP000467124">
    <property type="component" value="Unassembled WGS sequence"/>
</dbReference>
<dbReference type="SUPFAM" id="SSF51182">
    <property type="entry name" value="RmlC-like cupins"/>
    <property type="match status" value="1"/>
</dbReference>
<dbReference type="AlphaFoldDB" id="A0A7K2IZY5"/>
<name>A0A7K2IZY5_9ACTN</name>
<organism evidence="2 3">
    <name type="scientific">Nocardiopsis alba</name>
    <dbReference type="NCBI Taxonomy" id="53437"/>
    <lineage>
        <taxon>Bacteria</taxon>
        <taxon>Bacillati</taxon>
        <taxon>Actinomycetota</taxon>
        <taxon>Actinomycetes</taxon>
        <taxon>Streptosporangiales</taxon>
        <taxon>Nocardiopsidaceae</taxon>
        <taxon>Nocardiopsis</taxon>
    </lineage>
</organism>
<sequence>MNEEGKEATEGCEVASPGAVHVPATEGETVWMAGDTYTIKATGAMTGGALSFVEATVPPGAGPRPHIHHREDEAYYVLSGELEVLDGERTFIAGPGDFVFIPRGTVHRFKNVGVHTAKMVFLFTPAGFEEFFLEAGYPARPGEPAPAVRGVAERDRVAEIASRYAWSPAPG</sequence>